<dbReference type="EMBL" id="AP014633">
    <property type="protein sequence ID" value="BAP54965.1"/>
    <property type="molecule type" value="Genomic_DNA"/>
</dbReference>
<evidence type="ECO:0000313" key="3">
    <source>
        <dbReference type="Proteomes" id="UP000031623"/>
    </source>
</evidence>
<keyword evidence="1" id="KW-0472">Membrane</keyword>
<proteinExistence type="predicted"/>
<dbReference type="AlphaFoldDB" id="A0A090AJA3"/>
<keyword evidence="1" id="KW-1133">Transmembrane helix</keyword>
<accession>A0A090AJA3</accession>
<sequence length="189" mass="21637">MREENNLATWYSSILYLMVGIALILLGWGNSVEFQISRLSRFLFQLAAIGAVVISADEVASIHETVGKSLARFTNQFLLTTPMADTRFFWVIPYAPFALLGLIMIVYQLHQLIAKMPSQNNWQRQQAYIALWAALLFLPGVFLSELMEWYLVTIKQYGTVLTCVEEMFELLGMYGLFICVMLIGKQYQL</sequence>
<name>A0A090AJA3_9GAMM</name>
<feature type="transmembrane region" description="Helical" evidence="1">
    <location>
        <begin position="167"/>
        <end position="184"/>
    </location>
</feature>
<dbReference type="KEGG" id="tig:THII_0668"/>
<dbReference type="OrthoDB" id="7060889at2"/>
<dbReference type="HOGENOM" id="CLU_1433881_0_0_6"/>
<reference evidence="2 3" key="1">
    <citation type="journal article" date="2014" name="ISME J.">
        <title>Ecophysiology of Thioploca ingrica as revealed by the complete genome sequence supplemented with proteomic evidence.</title>
        <authorList>
            <person name="Kojima H."/>
            <person name="Ogura Y."/>
            <person name="Yamamoto N."/>
            <person name="Togashi T."/>
            <person name="Mori H."/>
            <person name="Watanabe T."/>
            <person name="Nemoto F."/>
            <person name="Kurokawa K."/>
            <person name="Hayashi T."/>
            <person name="Fukui M."/>
        </authorList>
    </citation>
    <scope>NUCLEOTIDE SEQUENCE [LARGE SCALE GENOMIC DNA]</scope>
</reference>
<dbReference type="STRING" id="40754.THII_0668"/>
<keyword evidence="3" id="KW-1185">Reference proteome</keyword>
<feature type="transmembrane region" description="Helical" evidence="1">
    <location>
        <begin position="88"/>
        <end position="107"/>
    </location>
</feature>
<feature type="transmembrane region" description="Helical" evidence="1">
    <location>
        <begin position="12"/>
        <end position="30"/>
    </location>
</feature>
<evidence type="ECO:0000256" key="1">
    <source>
        <dbReference type="SAM" id="Phobius"/>
    </source>
</evidence>
<keyword evidence="1" id="KW-0812">Transmembrane</keyword>
<evidence type="ECO:0000313" key="2">
    <source>
        <dbReference type="EMBL" id="BAP54965.1"/>
    </source>
</evidence>
<organism evidence="2 3">
    <name type="scientific">Thioploca ingrica</name>
    <dbReference type="NCBI Taxonomy" id="40754"/>
    <lineage>
        <taxon>Bacteria</taxon>
        <taxon>Pseudomonadati</taxon>
        <taxon>Pseudomonadota</taxon>
        <taxon>Gammaproteobacteria</taxon>
        <taxon>Thiotrichales</taxon>
        <taxon>Thiotrichaceae</taxon>
        <taxon>Thioploca</taxon>
    </lineage>
</organism>
<feature type="transmembrane region" description="Helical" evidence="1">
    <location>
        <begin position="128"/>
        <end position="147"/>
    </location>
</feature>
<gene>
    <name evidence="2" type="ORF">THII_0668</name>
</gene>
<dbReference type="Proteomes" id="UP000031623">
    <property type="component" value="Chromosome"/>
</dbReference>
<protein>
    <submittedName>
        <fullName evidence="2">Membrane protein</fullName>
    </submittedName>
</protein>